<dbReference type="SUPFAM" id="SSF52540">
    <property type="entry name" value="P-loop containing nucleoside triphosphate hydrolases"/>
    <property type="match status" value="1"/>
</dbReference>
<protein>
    <submittedName>
        <fullName evidence="3">AAA family ATPase</fullName>
    </submittedName>
</protein>
<feature type="domain" description="ATPase AAA-type core" evidence="2">
    <location>
        <begin position="541"/>
        <end position="615"/>
    </location>
</feature>
<dbReference type="CDD" id="cd00085">
    <property type="entry name" value="HNHc"/>
    <property type="match status" value="1"/>
</dbReference>
<dbReference type="InterPro" id="IPR027417">
    <property type="entry name" value="P-loop_NTPase"/>
</dbReference>
<proteinExistence type="predicted"/>
<comment type="caution">
    <text evidence="3">The sequence shown here is derived from an EMBL/GenBank/DDBJ whole genome shotgun (WGS) entry which is preliminary data.</text>
</comment>
<dbReference type="Gene3D" id="3.40.50.300">
    <property type="entry name" value="P-loop containing nucleotide triphosphate hydrolases"/>
    <property type="match status" value="1"/>
</dbReference>
<dbReference type="EMBL" id="JALPQF010000002">
    <property type="protein sequence ID" value="MCK8479656.1"/>
    <property type="molecule type" value="Genomic_DNA"/>
</dbReference>
<feature type="region of interest" description="Disordered" evidence="1">
    <location>
        <begin position="1"/>
        <end position="20"/>
    </location>
</feature>
<dbReference type="Gene3D" id="1.10.30.50">
    <property type="match status" value="1"/>
</dbReference>
<evidence type="ECO:0000259" key="2">
    <source>
        <dbReference type="Pfam" id="PF13304"/>
    </source>
</evidence>
<evidence type="ECO:0000256" key="1">
    <source>
        <dbReference type="SAM" id="MobiDB-lite"/>
    </source>
</evidence>
<feature type="compositionally biased region" description="Basic and acidic residues" evidence="1">
    <location>
        <begin position="1"/>
        <end position="13"/>
    </location>
</feature>
<evidence type="ECO:0000313" key="4">
    <source>
        <dbReference type="Proteomes" id="UP001203687"/>
    </source>
</evidence>
<dbReference type="Pfam" id="PF13304">
    <property type="entry name" value="AAA_21"/>
    <property type="match status" value="1"/>
</dbReference>
<dbReference type="PANTHER" id="PTHR43581:SF2">
    <property type="entry name" value="EXCINUCLEASE ATPASE SUBUNIT"/>
    <property type="match status" value="1"/>
</dbReference>
<gene>
    <name evidence="3" type="ORF">MUY34_03430</name>
</gene>
<keyword evidence="4" id="KW-1185">Reference proteome</keyword>
<dbReference type="RefSeq" id="WP_248411928.1">
    <property type="nucleotide sequence ID" value="NZ_JALPQF010000002.1"/>
</dbReference>
<organism evidence="3 4">
    <name type="scientific">Psychroserpens algicola</name>
    <dbReference type="NCBI Taxonomy" id="1719034"/>
    <lineage>
        <taxon>Bacteria</taxon>
        <taxon>Pseudomonadati</taxon>
        <taxon>Bacteroidota</taxon>
        <taxon>Flavobacteriia</taxon>
        <taxon>Flavobacteriales</taxon>
        <taxon>Flavobacteriaceae</taxon>
        <taxon>Psychroserpens</taxon>
    </lineage>
</organism>
<dbReference type="PANTHER" id="PTHR43581">
    <property type="entry name" value="ATP/GTP PHOSPHATASE"/>
    <property type="match status" value="1"/>
</dbReference>
<dbReference type="Proteomes" id="UP001203687">
    <property type="component" value="Unassembled WGS sequence"/>
</dbReference>
<sequence length="753" mass="86920">MIHIDRNRIEKPSDLNPNKNSRLEKEMLEAEQFFKSAEQTRGQRRFRFKAITSSRTIKNSLIDLFHGKCAYCETKIQNNNHLDLEHYRPKSSVLESQDHPGYWWLAHDWDNLLVACNVCNRSYYSKSGKRGKANRFPLLDESKRAFSPKNPISKETPLILNPCVDEPENHLTYTDDGKVSSRTKQGQTSIMVLGLNRPELVDARKKTIVQINNHINRLFRLTKSKRDNKASQQRVLDYLNEQTKEHQEFAGLKRQYIKAALEEFNFKIVDAKSLESTLFVTNQFKQETKHIYEDFSKNVESLSVNANVEQNMNYLLLEHFVEKIELTNIKTFKKQCFDFTASEGAMASWLMLLGENGTGKSTVLKSLCMNLCDGAYFQNMVNEGFLNPAKFIRYKTKKGIIKVWMTSKTQPRVLEFTKNLVKFTNTDGESVELKLPLQPNKINTSAWQSPTYLLAYGATRLLPRGSKHEAKHINSQFSRLDNLFNPFVPLVDAENWLLGLDSILFRRAAIVLKDLLNMKDDEKITRRGGVIKIIVNNSVESFQELSDGYQSVIALTADILQLVMDRWKNPDEARGIVLVDEIGAHLHPRWKMRIVSSLRTALPNMQFIVSSHQPLCLRGLDKNEVILMRRDAENNVEVITDLPNPKELRISQILTSVFGLSSTMDPELEAEFNRYYDLRAMNKRTEEEEQEMITLRNELNPDLLLGETVLDTQVYNVIKEKYKDYKNDTNLSDLDKLSKETISAAQELWNSDL</sequence>
<name>A0ABT0H5J9_9FLAO</name>
<accession>A0ABT0H5J9</accession>
<dbReference type="InterPro" id="IPR003615">
    <property type="entry name" value="HNH_nuc"/>
</dbReference>
<evidence type="ECO:0000313" key="3">
    <source>
        <dbReference type="EMBL" id="MCK8479656.1"/>
    </source>
</evidence>
<dbReference type="InterPro" id="IPR051396">
    <property type="entry name" value="Bact_Antivir_Def_Nuclease"/>
</dbReference>
<reference evidence="3" key="1">
    <citation type="submission" date="2022-04" db="EMBL/GenBank/DDBJ databases">
        <authorList>
            <person name="Ren T."/>
        </authorList>
    </citation>
    <scope>NUCLEOTIDE SEQUENCE</scope>
    <source>
        <strain evidence="3">F63249</strain>
    </source>
</reference>
<dbReference type="InterPro" id="IPR003959">
    <property type="entry name" value="ATPase_AAA_core"/>
</dbReference>